<evidence type="ECO:0000313" key="2">
    <source>
        <dbReference type="EMBL" id="KAK2811742.1"/>
    </source>
</evidence>
<comment type="caution">
    <text evidence="2">The sequence shown here is derived from an EMBL/GenBank/DDBJ whole genome shotgun (WGS) entry which is preliminary data.</text>
</comment>
<feature type="compositionally biased region" description="Basic and acidic residues" evidence="1">
    <location>
        <begin position="24"/>
        <end position="59"/>
    </location>
</feature>
<sequence length="176" mass="18416">MELSGPTHNDPRVTAFMRRPRLKIKTDTGSDHRAAPGREEDETVERQHRSSERQTEGPRGRRAGPGELLRGLGACPTAFLCGSLRECRRAEPLVPLLSSAHGSASAGNLEPCGSVRLGSGGGGVGAGVPAGLLHAAHESPVDGAAGVRAWLRFYAASTCSSNSSLNVGGRSERPRD</sequence>
<evidence type="ECO:0000313" key="3">
    <source>
        <dbReference type="Proteomes" id="UP001187415"/>
    </source>
</evidence>
<feature type="region of interest" description="Disordered" evidence="1">
    <location>
        <begin position="1"/>
        <end position="68"/>
    </location>
</feature>
<evidence type="ECO:0000256" key="1">
    <source>
        <dbReference type="SAM" id="MobiDB-lite"/>
    </source>
</evidence>
<reference evidence="2" key="1">
    <citation type="submission" date="2023-07" db="EMBL/GenBank/DDBJ databases">
        <title>Chromosome-level Genome Assembly of Striped Snakehead (Channa striata).</title>
        <authorList>
            <person name="Liu H."/>
        </authorList>
    </citation>
    <scope>NUCLEOTIDE SEQUENCE</scope>
    <source>
        <strain evidence="2">Gz</strain>
        <tissue evidence="2">Muscle</tissue>
    </source>
</reference>
<dbReference type="EMBL" id="JAUPFM010000159">
    <property type="protein sequence ID" value="KAK2811742.1"/>
    <property type="molecule type" value="Genomic_DNA"/>
</dbReference>
<keyword evidence="3" id="KW-1185">Reference proteome</keyword>
<name>A0AA88IQV5_CHASR</name>
<dbReference type="Proteomes" id="UP001187415">
    <property type="component" value="Unassembled WGS sequence"/>
</dbReference>
<dbReference type="AlphaFoldDB" id="A0AA88IQV5"/>
<organism evidence="2 3">
    <name type="scientific">Channa striata</name>
    <name type="common">Snakehead murrel</name>
    <name type="synonym">Ophicephalus striatus</name>
    <dbReference type="NCBI Taxonomy" id="64152"/>
    <lineage>
        <taxon>Eukaryota</taxon>
        <taxon>Metazoa</taxon>
        <taxon>Chordata</taxon>
        <taxon>Craniata</taxon>
        <taxon>Vertebrata</taxon>
        <taxon>Euteleostomi</taxon>
        <taxon>Actinopterygii</taxon>
        <taxon>Neopterygii</taxon>
        <taxon>Teleostei</taxon>
        <taxon>Neoteleostei</taxon>
        <taxon>Acanthomorphata</taxon>
        <taxon>Anabantaria</taxon>
        <taxon>Anabantiformes</taxon>
        <taxon>Channoidei</taxon>
        <taxon>Channidae</taxon>
        <taxon>Channa</taxon>
    </lineage>
</organism>
<gene>
    <name evidence="2" type="ORF">Q5P01_000142</name>
</gene>
<accession>A0AA88IQV5</accession>
<proteinExistence type="predicted"/>
<protein>
    <submittedName>
        <fullName evidence="2">Uncharacterized protein</fullName>
    </submittedName>
</protein>